<evidence type="ECO:0000256" key="1">
    <source>
        <dbReference type="SAM" id="MobiDB-lite"/>
    </source>
</evidence>
<gene>
    <name evidence="3" type="ORF">ZIOFF_052839</name>
</gene>
<keyword evidence="4" id="KW-1185">Reference proteome</keyword>
<dbReference type="Pfam" id="PF14111">
    <property type="entry name" value="DUF4283"/>
    <property type="match status" value="1"/>
</dbReference>
<feature type="compositionally biased region" description="Basic and acidic residues" evidence="1">
    <location>
        <begin position="389"/>
        <end position="398"/>
    </location>
</feature>
<dbReference type="AlphaFoldDB" id="A0A8J5FP90"/>
<proteinExistence type="predicted"/>
<evidence type="ECO:0000313" key="4">
    <source>
        <dbReference type="Proteomes" id="UP000734854"/>
    </source>
</evidence>
<dbReference type="Proteomes" id="UP000734854">
    <property type="component" value="Unassembled WGS sequence"/>
</dbReference>
<dbReference type="PANTHER" id="PTHR31286">
    <property type="entry name" value="GLYCINE-RICH CELL WALL STRUCTURAL PROTEIN 1.8-LIKE"/>
    <property type="match status" value="1"/>
</dbReference>
<feature type="compositionally biased region" description="Polar residues" evidence="1">
    <location>
        <begin position="399"/>
        <end position="413"/>
    </location>
</feature>
<protein>
    <recommendedName>
        <fullName evidence="2">DUF4283 domain-containing protein</fullName>
    </recommendedName>
</protein>
<dbReference type="PANTHER" id="PTHR31286:SF179">
    <property type="entry name" value="RNASE H TYPE-1 DOMAIN-CONTAINING PROTEIN"/>
    <property type="match status" value="1"/>
</dbReference>
<dbReference type="InterPro" id="IPR025558">
    <property type="entry name" value="DUF4283"/>
</dbReference>
<evidence type="ECO:0000259" key="2">
    <source>
        <dbReference type="Pfam" id="PF14111"/>
    </source>
</evidence>
<organism evidence="3 4">
    <name type="scientific">Zingiber officinale</name>
    <name type="common">Ginger</name>
    <name type="synonym">Amomum zingiber</name>
    <dbReference type="NCBI Taxonomy" id="94328"/>
    <lineage>
        <taxon>Eukaryota</taxon>
        <taxon>Viridiplantae</taxon>
        <taxon>Streptophyta</taxon>
        <taxon>Embryophyta</taxon>
        <taxon>Tracheophyta</taxon>
        <taxon>Spermatophyta</taxon>
        <taxon>Magnoliopsida</taxon>
        <taxon>Liliopsida</taxon>
        <taxon>Zingiberales</taxon>
        <taxon>Zingiberaceae</taxon>
        <taxon>Zingiber</taxon>
    </lineage>
</organism>
<name>A0A8J5FP90_ZINOF</name>
<comment type="caution">
    <text evidence="3">The sequence shown here is derived from an EMBL/GenBank/DDBJ whole genome shotgun (WGS) entry which is preliminary data.</text>
</comment>
<feature type="compositionally biased region" description="Polar residues" evidence="1">
    <location>
        <begin position="422"/>
        <end position="440"/>
    </location>
</feature>
<accession>A0A8J5FP90</accession>
<dbReference type="InterPro" id="IPR040256">
    <property type="entry name" value="At4g02000-like"/>
</dbReference>
<feature type="domain" description="DUF4283" evidence="2">
    <location>
        <begin position="93"/>
        <end position="141"/>
    </location>
</feature>
<dbReference type="EMBL" id="JACMSC010000014">
    <property type="protein sequence ID" value="KAG6491488.1"/>
    <property type="molecule type" value="Genomic_DNA"/>
</dbReference>
<reference evidence="3 4" key="1">
    <citation type="submission" date="2020-08" db="EMBL/GenBank/DDBJ databases">
        <title>Plant Genome Project.</title>
        <authorList>
            <person name="Zhang R.-G."/>
        </authorList>
    </citation>
    <scope>NUCLEOTIDE SEQUENCE [LARGE SCALE GENOMIC DNA]</scope>
    <source>
        <tissue evidence="3">Rhizome</tissue>
    </source>
</reference>
<feature type="region of interest" description="Disordered" evidence="1">
    <location>
        <begin position="383"/>
        <end position="447"/>
    </location>
</feature>
<sequence>MMGHAAPGEGAPAAGGGGAICRRSDPVPALPSSQGRRYVEALAPRSPRAAKKSFEEVGANFKEISMCNNVPGVFYNDEEIVYQGFKGLGLSITYNIRFLRAGHIFLHLTSIEDMARIWTRGVWRIGGSILRIFKWTPHFSYEAESSLVPVWVQFPDLPVHMFNKNCVFSMARIVGCPIKIDEATADGSRLFMARACVEIDLLKPRVEQFLIGIGEEHRMQRVVYERTPEYCQYCRHLGHAEADCYVAGNKPRPEWHRDRVDPISPGADLRERLNQRERDRKGKAVVVEDSEAQVFQRVGGRRTGQTWARKQTHFRRGQEAAQELHTQGNSFEVLKDIGEEEGAGDDVMEVAGGREALGDTPHLGTEADDGVGEEVDRVAETQLVEEEDRMPGRMEQHQTLRQTPQGLGQQDSVSVEGEEQQVGDQTSQNLGQGEQVSQIVQRPGIGA</sequence>
<evidence type="ECO:0000313" key="3">
    <source>
        <dbReference type="EMBL" id="KAG6491488.1"/>
    </source>
</evidence>